<evidence type="ECO:0000313" key="1">
    <source>
        <dbReference type="EMBL" id="KAJ2983426.1"/>
    </source>
</evidence>
<accession>A0ACC1NY65</accession>
<reference evidence="1" key="1">
    <citation type="submission" date="2022-08" db="EMBL/GenBank/DDBJ databases">
        <title>Genome Sequence of Lecanicillium fungicola.</title>
        <authorList>
            <person name="Buettner E."/>
        </authorList>
    </citation>
    <scope>NUCLEOTIDE SEQUENCE</scope>
    <source>
        <strain evidence="1">Babe33</strain>
    </source>
</reference>
<dbReference type="EMBL" id="JANJQO010000030">
    <property type="protein sequence ID" value="KAJ2983426.1"/>
    <property type="molecule type" value="Genomic_DNA"/>
</dbReference>
<comment type="caution">
    <text evidence="1">The sequence shown here is derived from an EMBL/GenBank/DDBJ whole genome shotgun (WGS) entry which is preliminary data.</text>
</comment>
<dbReference type="Proteomes" id="UP001143910">
    <property type="component" value="Unassembled WGS sequence"/>
</dbReference>
<gene>
    <name evidence="1" type="ORF">NQ176_g699</name>
</gene>
<organism evidence="1 2">
    <name type="scientific">Zarea fungicola</name>
    <dbReference type="NCBI Taxonomy" id="93591"/>
    <lineage>
        <taxon>Eukaryota</taxon>
        <taxon>Fungi</taxon>
        <taxon>Dikarya</taxon>
        <taxon>Ascomycota</taxon>
        <taxon>Pezizomycotina</taxon>
        <taxon>Sordariomycetes</taxon>
        <taxon>Hypocreomycetidae</taxon>
        <taxon>Hypocreales</taxon>
        <taxon>Cordycipitaceae</taxon>
        <taxon>Zarea</taxon>
    </lineage>
</organism>
<name>A0ACC1NY65_9HYPO</name>
<protein>
    <submittedName>
        <fullName evidence="1">Uncharacterized protein</fullName>
    </submittedName>
</protein>
<sequence length="791" mass="85393">MEHVNSRTYGDQSHVATNTAELLDCEDDLTSSAGSSATEARSPHQCDECGKSFSQKANLKRHKNTHTSTKRLWYCTVHSCTSSGFVAKHNLKRHIQRKHRPKDGGDMLLKHSELKRKQPNHAITLLRAAQDNSGLLLRSLLDLGADVRSASDKGITALHIAAKQGNLESVELLLRKGADIDARDTDGNSVLHHAASSGHLPVVHRLAEESHCMTAANKKGHTALHLATMMGHTEIVSFLIENISHVPAQSNEGLVILGLAAESGSSTTLQLLLAKFPAQLSVEAISSLFREAILGRNLNTVRLLLERGANVNHAGNYGRRALHYAALTGQRDIGKFLLDNGADINARTWHEHTALSTAAAHGHKDIAELFLDNGAKVFEPRRPPWSENPLVAAASRGHTGLVRLLLCHQQGPRLEHYGFALIEAAKNGHSAIVSLLLEKAVDDSQLAEHCQRALSYALERGRESVVELLVAKGTDLDTSSALGEAAERGYIGCARLLIHLRGAEVNTTSDTWIEHRLHQAVATPLHRAAANGHKAMVSLLLENGADVTAMSDGGTTALQEAAMNDHEDIVLLLLETQHARQSQEHSEGALLAVLAQGFRKSTQLLLSHGVKLNSTVEQLIDCGVSANAIGARNEQAIVAAAEIGNFDITELLLKNGAKVDERSRDALYKASSCGHTSVVALILKEGAEIYQGYETIKPALEAAASNGHMSTVNLLLLLIGGNEKRKARNDVLWNSVSNGHRALADLMQEQGAAVFHYHQQFLDRALGEAVDSGNEAAIGRLNAQLNEEIDP</sequence>
<keyword evidence="2" id="KW-1185">Reference proteome</keyword>
<proteinExistence type="predicted"/>
<evidence type="ECO:0000313" key="2">
    <source>
        <dbReference type="Proteomes" id="UP001143910"/>
    </source>
</evidence>